<dbReference type="Proteomes" id="UP001152795">
    <property type="component" value="Unassembled WGS sequence"/>
</dbReference>
<feature type="domain" description="NAA35-like TPR repeats" evidence="7">
    <location>
        <begin position="344"/>
        <end position="681"/>
    </location>
</feature>
<evidence type="ECO:0000256" key="4">
    <source>
        <dbReference type="ARBA" id="ARBA00030494"/>
    </source>
</evidence>
<feature type="compositionally biased region" description="Basic residues" evidence="5">
    <location>
        <begin position="560"/>
        <end position="571"/>
    </location>
</feature>
<keyword evidence="3" id="KW-0963">Cytoplasm</keyword>
<organism evidence="8 9">
    <name type="scientific">Paramuricea clavata</name>
    <name type="common">Red gorgonian</name>
    <name type="synonym">Violescent sea-whip</name>
    <dbReference type="NCBI Taxonomy" id="317549"/>
    <lineage>
        <taxon>Eukaryota</taxon>
        <taxon>Metazoa</taxon>
        <taxon>Cnidaria</taxon>
        <taxon>Anthozoa</taxon>
        <taxon>Octocorallia</taxon>
        <taxon>Malacalcyonacea</taxon>
        <taxon>Plexauridae</taxon>
        <taxon>Paramuricea</taxon>
    </lineage>
</organism>
<gene>
    <name evidence="8" type="ORF">PACLA_8A047406</name>
</gene>
<name>A0A6S7I3P0_PARCT</name>
<dbReference type="InterPro" id="IPR057983">
    <property type="entry name" value="NAA35-like_N"/>
</dbReference>
<feature type="non-terminal residue" evidence="8">
    <location>
        <position position="1"/>
    </location>
</feature>
<evidence type="ECO:0000259" key="6">
    <source>
        <dbReference type="Pfam" id="PF04112"/>
    </source>
</evidence>
<evidence type="ECO:0000313" key="8">
    <source>
        <dbReference type="EMBL" id="CAB4011509.1"/>
    </source>
</evidence>
<dbReference type="InterPro" id="IPR057982">
    <property type="entry name" value="TPR_NAA35"/>
</dbReference>
<evidence type="ECO:0000313" key="9">
    <source>
        <dbReference type="Proteomes" id="UP001152795"/>
    </source>
</evidence>
<comment type="subcellular location">
    <subcellularLocation>
        <location evidence="1">Cytoplasm</location>
    </subcellularLocation>
</comment>
<evidence type="ECO:0000256" key="2">
    <source>
        <dbReference type="ARBA" id="ARBA00006289"/>
    </source>
</evidence>
<accession>A0A6S7I3P0</accession>
<dbReference type="PANTHER" id="PTHR21373:SF0">
    <property type="entry name" value="N-ALPHA-ACETYLTRANSFERASE 35, NATC AUXILIARY SUBUNIT"/>
    <property type="match status" value="1"/>
</dbReference>
<reference evidence="8" key="1">
    <citation type="submission" date="2020-04" db="EMBL/GenBank/DDBJ databases">
        <authorList>
            <person name="Alioto T."/>
            <person name="Alioto T."/>
            <person name="Gomez Garrido J."/>
        </authorList>
    </citation>
    <scope>NUCLEOTIDE SEQUENCE</scope>
    <source>
        <strain evidence="8">A484AB</strain>
    </source>
</reference>
<dbReference type="InterPro" id="IPR007244">
    <property type="entry name" value="Naa35_N"/>
</dbReference>
<evidence type="ECO:0000256" key="3">
    <source>
        <dbReference type="ARBA" id="ARBA00022490"/>
    </source>
</evidence>
<comment type="similarity">
    <text evidence="2">Belongs to the MAK10 family.</text>
</comment>
<dbReference type="OrthoDB" id="269405at2759"/>
<evidence type="ECO:0000259" key="7">
    <source>
        <dbReference type="Pfam" id="PF25789"/>
    </source>
</evidence>
<dbReference type="GO" id="GO:0031417">
    <property type="term" value="C:NatC complex"/>
    <property type="evidence" value="ECO:0007669"/>
    <property type="project" value="InterPro"/>
</dbReference>
<feature type="compositionally biased region" description="Basic and acidic residues" evidence="5">
    <location>
        <begin position="1"/>
        <end position="18"/>
    </location>
</feature>
<evidence type="ECO:0000256" key="1">
    <source>
        <dbReference type="ARBA" id="ARBA00004496"/>
    </source>
</evidence>
<dbReference type="AlphaFoldDB" id="A0A6S7I3P0"/>
<proteinExistence type="inferred from homology"/>
<feature type="region of interest" description="Disordered" evidence="5">
    <location>
        <begin position="1"/>
        <end position="28"/>
    </location>
</feature>
<dbReference type="PANTHER" id="PTHR21373">
    <property type="entry name" value="GLUCOSE REPRESSIBLE PROTEIN MAK10"/>
    <property type="match status" value="1"/>
</dbReference>
<dbReference type="Pfam" id="PF25789">
    <property type="entry name" value="TPR_NAA35"/>
    <property type="match status" value="1"/>
</dbReference>
<sequence length="685" mass="78866">MSDVNDKEETCQENKEESSQNGNEGPFISRKISSSRVHYNWVDVTEKFRHAASELKLGELVHDHTFGLFEAMSAIEMMDPKMDAGMIFNKDKNILSFKEAVQAGKIKIKEFAADEIVGIIDELTSCLVTWLDGHSLIQTVFICLYVHDPYIIEDPCIKAFCIVILRICEVIRNIINKASVYEEEDFQPMTYGFKLTSQVTDIRISGMLKEAEDEINRKLKAVKSQRVSGDSTTLSKEIKELEALWFRLKFWKSFHTAVIHLEKADITSLGTAKQSLSTAQKYLGLAKGNVELGLQPDSEGNMLGFEPMVNQRLLPPSFPRHTTICSRNEAFQYMENLIKRLDSATKCTENTALHQLLDFFESFSKLYPCVFSRSLLQIIFWHNNKVFGKTPLSEVLQQAIKQFNSPPSIAEKSPLINNPQAQKFVDSFLAMAERPITSLIRCMCHNRARQRDKLVFLLDEFAVLQDEADKVDADLHHMIVAVEPKREHFACFGSWVLNRTLTIMIQYLLLGMELQLFSAHEYHYLFWYLDYLFNWQATCLSRATELLQSHETALEQKSGKSGKKNKKKKRASEKYIQEHQGMKQFYHGMRNLCSGYMKALEGFLLCGKICYPAEQFDSERMRFEHRFFPFQTLDTPQPRLFTQYQETLSITLSHITKETDLFGLSARSFQQAKTIFEGLSNVPQK</sequence>
<evidence type="ECO:0000256" key="5">
    <source>
        <dbReference type="SAM" id="MobiDB-lite"/>
    </source>
</evidence>
<comment type="caution">
    <text evidence="8">The sequence shown here is derived from an EMBL/GenBank/DDBJ whole genome shotgun (WGS) entry which is preliminary data.</text>
</comment>
<dbReference type="EMBL" id="CACRXK020007174">
    <property type="protein sequence ID" value="CAB4011509.1"/>
    <property type="molecule type" value="Genomic_DNA"/>
</dbReference>
<feature type="region of interest" description="Disordered" evidence="5">
    <location>
        <begin position="554"/>
        <end position="573"/>
    </location>
</feature>
<feature type="domain" description="NAA35-like N-terminal" evidence="6">
    <location>
        <begin position="157"/>
        <end position="200"/>
    </location>
</feature>
<keyword evidence="9" id="KW-1185">Reference proteome</keyword>
<protein>
    <recommendedName>
        <fullName evidence="4">Protein MAK10 homolog</fullName>
    </recommendedName>
</protein>
<feature type="domain" description="NAA35-like N-terminal" evidence="6">
    <location>
        <begin position="58"/>
        <end position="150"/>
    </location>
</feature>
<dbReference type="Pfam" id="PF04112">
    <property type="entry name" value="Mak10"/>
    <property type="match status" value="2"/>
</dbReference>